<sequence>MSYTPIYTWPGQIDLQIDRPGISRVLGESEIGKRVFRPPVNLTHTTQTQFYVGFLCGQSPSGMAAAAVVQGDSCEFASPKYFALCGLGGILSCDVEDNPGNSSKMNRMCSAFEFK</sequence>
<protein>
    <submittedName>
        <fullName evidence="1">SFRICE_014187</fullName>
    </submittedName>
</protein>
<accession>A0A2H1W8L3</accession>
<dbReference type="AlphaFoldDB" id="A0A2H1W8L3"/>
<proteinExistence type="predicted"/>
<organism evidence="1">
    <name type="scientific">Spodoptera frugiperda</name>
    <name type="common">Fall armyworm</name>
    <dbReference type="NCBI Taxonomy" id="7108"/>
    <lineage>
        <taxon>Eukaryota</taxon>
        <taxon>Metazoa</taxon>
        <taxon>Ecdysozoa</taxon>
        <taxon>Arthropoda</taxon>
        <taxon>Hexapoda</taxon>
        <taxon>Insecta</taxon>
        <taxon>Pterygota</taxon>
        <taxon>Neoptera</taxon>
        <taxon>Endopterygota</taxon>
        <taxon>Lepidoptera</taxon>
        <taxon>Glossata</taxon>
        <taxon>Ditrysia</taxon>
        <taxon>Noctuoidea</taxon>
        <taxon>Noctuidae</taxon>
        <taxon>Amphipyrinae</taxon>
        <taxon>Spodoptera</taxon>
    </lineage>
</organism>
<evidence type="ECO:0000313" key="1">
    <source>
        <dbReference type="EMBL" id="SOQ49286.1"/>
    </source>
</evidence>
<name>A0A2H1W8L3_SPOFR</name>
<reference evidence="1" key="1">
    <citation type="submission" date="2016-07" db="EMBL/GenBank/DDBJ databases">
        <authorList>
            <person name="Bretaudeau A."/>
        </authorList>
    </citation>
    <scope>NUCLEOTIDE SEQUENCE</scope>
    <source>
        <strain evidence="1">Rice</strain>
        <tissue evidence="1">Whole body</tissue>
    </source>
</reference>
<gene>
    <name evidence="1" type="ORF">SFRICE_014187</name>
</gene>
<dbReference type="EMBL" id="ODYU01006962">
    <property type="protein sequence ID" value="SOQ49286.1"/>
    <property type="molecule type" value="Genomic_DNA"/>
</dbReference>